<keyword evidence="8 11" id="KW-0472">Membrane</keyword>
<evidence type="ECO:0000256" key="7">
    <source>
        <dbReference type="ARBA" id="ARBA00023027"/>
    </source>
</evidence>
<evidence type="ECO:0000313" key="12">
    <source>
        <dbReference type="EMBL" id="APL97204.1"/>
    </source>
</evidence>
<dbReference type="CTD" id="4539"/>
<geneLocation type="mitochondrion" evidence="12"/>
<dbReference type="RefSeq" id="YP_009339314.1">
    <property type="nucleotide sequence ID" value="NC_033362.1"/>
</dbReference>
<keyword evidence="6 11" id="KW-1133">Transmembrane helix</keyword>
<comment type="similarity">
    <text evidence="2">Belongs to the complex I subunit 4L family.</text>
</comment>
<evidence type="ECO:0000256" key="8">
    <source>
        <dbReference type="ARBA" id="ARBA00023136"/>
    </source>
</evidence>
<sequence>MTSYMYGSILLGGTTGCVSFVLNYGHLLSSLLSLEFLLLMVYWWLSSSMVYVGKDFIFMLFYLVMWCSSGSLGLCLLISSVRTHGDDYIKSYTSLGC</sequence>
<organism evidence="12">
    <name type="scientific">Pallaseopsis kessleri</name>
    <dbReference type="NCBI Taxonomy" id="686709"/>
    <lineage>
        <taxon>Eukaryota</taxon>
        <taxon>Metazoa</taxon>
        <taxon>Ecdysozoa</taxon>
        <taxon>Arthropoda</taxon>
        <taxon>Crustacea</taxon>
        <taxon>Multicrustacea</taxon>
        <taxon>Malacostraca</taxon>
        <taxon>Eumalacostraca</taxon>
        <taxon>Peracarida</taxon>
        <taxon>Amphipoda</taxon>
        <taxon>Senticaudata</taxon>
        <taxon>Gammarida</taxon>
        <taxon>Gammaridira</taxon>
        <taxon>Gammaroidea</taxon>
        <taxon>Pallaseidae</taxon>
        <taxon>Pallaseopsis</taxon>
    </lineage>
</organism>
<gene>
    <name evidence="12" type="primary">ND4L</name>
</gene>
<dbReference type="GO" id="GO:0008137">
    <property type="term" value="F:NADH dehydrogenase (ubiquinone) activity"/>
    <property type="evidence" value="ECO:0007669"/>
    <property type="project" value="UniProtKB-EC"/>
</dbReference>
<dbReference type="InterPro" id="IPR039428">
    <property type="entry name" value="NUOK/Mnh_C1-like"/>
</dbReference>
<dbReference type="Gene3D" id="1.10.287.3510">
    <property type="match status" value="1"/>
</dbReference>
<evidence type="ECO:0000256" key="3">
    <source>
        <dbReference type="ARBA" id="ARBA00016612"/>
    </source>
</evidence>
<evidence type="ECO:0000256" key="5">
    <source>
        <dbReference type="ARBA" id="ARBA00022967"/>
    </source>
</evidence>
<keyword evidence="12" id="KW-0496">Mitochondrion</keyword>
<evidence type="ECO:0000256" key="9">
    <source>
        <dbReference type="ARBA" id="ARBA00031586"/>
    </source>
</evidence>
<keyword evidence="4 11" id="KW-0812">Transmembrane</keyword>
<dbReference type="AlphaFoldDB" id="A0A1L5BW57"/>
<evidence type="ECO:0000256" key="2">
    <source>
        <dbReference type="ARBA" id="ARBA00010519"/>
    </source>
</evidence>
<dbReference type="Pfam" id="PF00420">
    <property type="entry name" value="Oxidored_q2"/>
    <property type="match status" value="1"/>
</dbReference>
<evidence type="ECO:0000256" key="11">
    <source>
        <dbReference type="SAM" id="Phobius"/>
    </source>
</evidence>
<accession>A0A1L5BW57</accession>
<comment type="subcellular location">
    <subcellularLocation>
        <location evidence="1">Membrane</location>
        <topology evidence="1">Multi-pass membrane protein</topology>
    </subcellularLocation>
</comment>
<feature type="transmembrane region" description="Helical" evidence="11">
    <location>
        <begin position="56"/>
        <end position="78"/>
    </location>
</feature>
<keyword evidence="7" id="KW-0520">NAD</keyword>
<dbReference type="GO" id="GO:0016020">
    <property type="term" value="C:membrane"/>
    <property type="evidence" value="ECO:0007669"/>
    <property type="project" value="UniProtKB-SubCell"/>
</dbReference>
<keyword evidence="5" id="KW-1278">Translocase</keyword>
<name>A0A1L5BW57_9CRUS</name>
<proteinExistence type="inferred from homology"/>
<dbReference type="GeneID" id="30859570"/>
<reference evidence="12" key="1">
    <citation type="journal article" date="2016" name="BMC Genomics">
        <title>Evolution of mitochondrial genomes in Baikalian amphipods.</title>
        <authorList>
            <person name="Romanova E.V."/>
            <person name="Aleoshin V.V."/>
            <person name="Kamaltynov R.M."/>
            <person name="Mikhailov K.V."/>
            <person name="Logacheva M.D."/>
            <person name="Sirotinina E.A."/>
            <person name="Gornov A.Y."/>
            <person name="Anikin A.S."/>
            <person name="Sherbakov D.Y."/>
        </authorList>
    </citation>
    <scope>NUCLEOTIDE SEQUENCE</scope>
</reference>
<protein>
    <recommendedName>
        <fullName evidence="3">NADH-ubiquinone oxidoreductase chain 4L</fullName>
    </recommendedName>
    <alternativeName>
        <fullName evidence="9">NADH dehydrogenase subunit 4L</fullName>
    </alternativeName>
</protein>
<evidence type="ECO:0000256" key="4">
    <source>
        <dbReference type="ARBA" id="ARBA00022692"/>
    </source>
</evidence>
<dbReference type="SMR" id="A0A1L5BW57"/>
<evidence type="ECO:0000256" key="6">
    <source>
        <dbReference type="ARBA" id="ARBA00022989"/>
    </source>
</evidence>
<evidence type="ECO:0000256" key="1">
    <source>
        <dbReference type="ARBA" id="ARBA00004141"/>
    </source>
</evidence>
<feature type="transmembrane region" description="Helical" evidence="11">
    <location>
        <begin position="21"/>
        <end position="44"/>
    </location>
</feature>
<comment type="catalytic activity">
    <reaction evidence="10">
        <text>a ubiquinone + NADH + 5 H(+)(in) = a ubiquinol + NAD(+) + 4 H(+)(out)</text>
        <dbReference type="Rhea" id="RHEA:29091"/>
        <dbReference type="Rhea" id="RHEA-COMP:9565"/>
        <dbReference type="Rhea" id="RHEA-COMP:9566"/>
        <dbReference type="ChEBI" id="CHEBI:15378"/>
        <dbReference type="ChEBI" id="CHEBI:16389"/>
        <dbReference type="ChEBI" id="CHEBI:17976"/>
        <dbReference type="ChEBI" id="CHEBI:57540"/>
        <dbReference type="ChEBI" id="CHEBI:57945"/>
        <dbReference type="EC" id="7.1.1.2"/>
    </reaction>
</comment>
<dbReference type="EMBL" id="KX341968">
    <property type="protein sequence ID" value="APL97204.1"/>
    <property type="molecule type" value="Genomic_DNA"/>
</dbReference>
<evidence type="ECO:0000256" key="10">
    <source>
        <dbReference type="ARBA" id="ARBA00049551"/>
    </source>
</evidence>